<dbReference type="Pfam" id="PF17941">
    <property type="entry name" value="PP_kinase_C_1"/>
    <property type="match status" value="1"/>
</dbReference>
<keyword evidence="13" id="KW-1185">Reference proteome</keyword>
<dbReference type="Pfam" id="PF13089">
    <property type="entry name" value="PP_kinase_N"/>
    <property type="match status" value="1"/>
</dbReference>
<dbReference type="EMBL" id="JYNY01000114">
    <property type="protein sequence ID" value="KJJ85602.1"/>
    <property type="molecule type" value="Genomic_DNA"/>
</dbReference>
<dbReference type="SUPFAM" id="SSF140356">
    <property type="entry name" value="PPK N-terminal domain-like"/>
    <property type="match status" value="1"/>
</dbReference>
<comment type="cofactor">
    <cofactor evidence="6">
        <name>Mg(2+)</name>
        <dbReference type="ChEBI" id="CHEBI:18420"/>
    </cofactor>
</comment>
<reference evidence="12 13" key="1">
    <citation type="submission" date="2015-02" db="EMBL/GenBank/DDBJ databases">
        <title>Single-cell genomics of uncultivated deep-branching MTB reveals a conserved set of magnetosome genes.</title>
        <authorList>
            <person name="Kolinko S."/>
            <person name="Richter M."/>
            <person name="Glockner F.O."/>
            <person name="Brachmann A."/>
            <person name="Schuler D."/>
        </authorList>
    </citation>
    <scope>NUCLEOTIDE SEQUENCE [LARGE SCALE GENOMIC DNA]</scope>
    <source>
        <strain evidence="12">SKK-01</strain>
    </source>
</reference>
<feature type="domain" description="Polyphosphate kinase C-terminal" evidence="11">
    <location>
        <begin position="325"/>
        <end position="490"/>
    </location>
</feature>
<dbReference type="SUPFAM" id="SSF143724">
    <property type="entry name" value="PHP14-like"/>
    <property type="match status" value="1"/>
</dbReference>
<dbReference type="NCBIfam" id="NF003921">
    <property type="entry name" value="PRK05443.2-2"/>
    <property type="match status" value="1"/>
</dbReference>
<evidence type="ECO:0000259" key="11">
    <source>
        <dbReference type="Pfam" id="PF17941"/>
    </source>
</evidence>
<dbReference type="GO" id="GO:0008976">
    <property type="term" value="F:polyphosphate kinase activity"/>
    <property type="evidence" value="ECO:0007669"/>
    <property type="project" value="UniProtKB-UniRule"/>
</dbReference>
<dbReference type="Gene3D" id="3.30.1840.10">
    <property type="entry name" value="Polyphosphate kinase middle domain"/>
    <property type="match status" value="1"/>
</dbReference>
<dbReference type="Pfam" id="PF02503">
    <property type="entry name" value="PP_kinase"/>
    <property type="match status" value="1"/>
</dbReference>
<evidence type="ECO:0000259" key="8">
    <source>
        <dbReference type="Pfam" id="PF02503"/>
    </source>
</evidence>
<dbReference type="NCBIfam" id="TIGR03705">
    <property type="entry name" value="poly_P_kin"/>
    <property type="match status" value="1"/>
</dbReference>
<keyword evidence="2 6" id="KW-0808">Transferase</keyword>
<dbReference type="PANTHER" id="PTHR30218:SF0">
    <property type="entry name" value="POLYPHOSPHATE KINASE"/>
    <property type="match status" value="1"/>
</dbReference>
<dbReference type="PATRIC" id="fig|1609969.3.peg.609"/>
<dbReference type="InterPro" id="IPR041108">
    <property type="entry name" value="PP_kinase_C_1"/>
</dbReference>
<comment type="function">
    <text evidence="6 7">Catalyzes the reversible transfer of the terminal phosphate of ATP to form a long-chain polyphosphate (polyP).</text>
</comment>
<comment type="caution">
    <text evidence="12">The sequence shown here is derived from an EMBL/GenBank/DDBJ whole genome shotgun (WGS) entry which is preliminary data.</text>
</comment>
<gene>
    <name evidence="6" type="primary">ppk</name>
    <name evidence="12" type="ORF">OMAG_000557</name>
</gene>
<feature type="active site" description="Phosphohistidine intermediate" evidence="6">
    <location>
        <position position="429"/>
    </location>
</feature>
<dbReference type="NCBIfam" id="NF003917">
    <property type="entry name" value="PRK05443.1-1"/>
    <property type="match status" value="1"/>
</dbReference>
<dbReference type="InterPro" id="IPR036830">
    <property type="entry name" value="PP_kinase_middle_dom_sf"/>
</dbReference>
<name>A0A0F0CQP3_9BACT</name>
<protein>
    <recommendedName>
        <fullName evidence="6 7">Polyphosphate kinase</fullName>
        <ecNumber evidence="6 7">2.7.4.1</ecNumber>
    </recommendedName>
    <alternativeName>
        <fullName evidence="6">ATP-polyphosphate phosphotransferase</fullName>
    </alternativeName>
    <alternativeName>
        <fullName evidence="6">Polyphosphoric acid kinase</fullName>
    </alternativeName>
</protein>
<evidence type="ECO:0000313" key="12">
    <source>
        <dbReference type="EMBL" id="KJJ85602.1"/>
    </source>
</evidence>
<keyword evidence="6" id="KW-0479">Metal-binding</keyword>
<dbReference type="PIRSF" id="PIRSF015589">
    <property type="entry name" value="PP_kinase"/>
    <property type="match status" value="1"/>
</dbReference>
<dbReference type="Gene3D" id="1.20.58.310">
    <property type="entry name" value="Polyphosphate kinase N-terminal domain"/>
    <property type="match status" value="1"/>
</dbReference>
<evidence type="ECO:0000256" key="5">
    <source>
        <dbReference type="ARBA" id="ARBA00022840"/>
    </source>
</evidence>
<keyword evidence="6" id="KW-0460">Magnesium</keyword>
<dbReference type="SUPFAM" id="SSF56024">
    <property type="entry name" value="Phospholipase D/nuclease"/>
    <property type="match status" value="2"/>
</dbReference>
<dbReference type="EC" id="2.7.4.1" evidence="6 7"/>
<dbReference type="AlphaFoldDB" id="A0A0F0CQP3"/>
<evidence type="ECO:0000256" key="7">
    <source>
        <dbReference type="RuleBase" id="RU003800"/>
    </source>
</evidence>
<feature type="binding site" evidence="6">
    <location>
        <position position="49"/>
    </location>
    <ligand>
        <name>ATP</name>
        <dbReference type="ChEBI" id="CHEBI:30616"/>
    </ligand>
</feature>
<dbReference type="Proteomes" id="UP000033428">
    <property type="component" value="Unassembled WGS sequence"/>
</dbReference>
<dbReference type="InterPro" id="IPR024953">
    <property type="entry name" value="PP_kinase_middle"/>
</dbReference>
<comment type="similarity">
    <text evidence="6 7">Belongs to the polyphosphate kinase 1 (PPK1) family.</text>
</comment>
<keyword evidence="4 6" id="KW-0418">Kinase</keyword>
<dbReference type="GO" id="GO:0005524">
    <property type="term" value="F:ATP binding"/>
    <property type="evidence" value="ECO:0007669"/>
    <property type="project" value="UniProtKB-KW"/>
</dbReference>
<dbReference type="GO" id="GO:0046872">
    <property type="term" value="F:metal ion binding"/>
    <property type="evidence" value="ECO:0007669"/>
    <property type="project" value="UniProtKB-KW"/>
</dbReference>
<dbReference type="PANTHER" id="PTHR30218">
    <property type="entry name" value="POLYPHOSPHATE KINASE"/>
    <property type="match status" value="1"/>
</dbReference>
<evidence type="ECO:0000256" key="4">
    <source>
        <dbReference type="ARBA" id="ARBA00022777"/>
    </source>
</evidence>
<dbReference type="Pfam" id="PF13090">
    <property type="entry name" value="PP_kinase_C"/>
    <property type="match status" value="1"/>
</dbReference>
<accession>A0A0F0CQP3</accession>
<comment type="catalytic activity">
    <reaction evidence="6 7">
        <text>[phosphate](n) + ATP = [phosphate](n+1) + ADP</text>
        <dbReference type="Rhea" id="RHEA:19573"/>
        <dbReference type="Rhea" id="RHEA-COMP:9859"/>
        <dbReference type="Rhea" id="RHEA-COMP:14280"/>
        <dbReference type="ChEBI" id="CHEBI:16838"/>
        <dbReference type="ChEBI" id="CHEBI:30616"/>
        <dbReference type="ChEBI" id="CHEBI:456216"/>
        <dbReference type="EC" id="2.7.4.1"/>
    </reaction>
</comment>
<evidence type="ECO:0000259" key="9">
    <source>
        <dbReference type="Pfam" id="PF13089"/>
    </source>
</evidence>
<evidence type="ECO:0000313" key="13">
    <source>
        <dbReference type="Proteomes" id="UP000033428"/>
    </source>
</evidence>
<evidence type="ECO:0000256" key="6">
    <source>
        <dbReference type="HAMAP-Rule" id="MF_00347"/>
    </source>
</evidence>
<comment type="PTM">
    <text evidence="6 7">An intermediate of this reaction is the autophosphorylated ppk in which a phosphate is covalently linked to a histidine residue through a N-P bond.</text>
</comment>
<evidence type="ECO:0000256" key="1">
    <source>
        <dbReference type="ARBA" id="ARBA00022553"/>
    </source>
</evidence>
<dbReference type="GO" id="GO:0009358">
    <property type="term" value="C:polyphosphate kinase complex"/>
    <property type="evidence" value="ECO:0007669"/>
    <property type="project" value="InterPro"/>
</dbReference>
<evidence type="ECO:0000259" key="10">
    <source>
        <dbReference type="Pfam" id="PF13090"/>
    </source>
</evidence>
<keyword evidence="5 6" id="KW-0067">ATP-binding</keyword>
<feature type="domain" description="Polyphosphate kinase C-terminal" evidence="10">
    <location>
        <begin position="499"/>
        <end position="667"/>
    </location>
</feature>
<dbReference type="GO" id="GO:0006799">
    <property type="term" value="P:polyphosphate biosynthetic process"/>
    <property type="evidence" value="ECO:0007669"/>
    <property type="project" value="UniProtKB-UniRule"/>
</dbReference>
<keyword evidence="1 6" id="KW-0597">Phosphoprotein</keyword>
<proteinExistence type="inferred from homology"/>
<feature type="domain" description="Polyphosphate kinase middle" evidence="8">
    <location>
        <begin position="125"/>
        <end position="302"/>
    </location>
</feature>
<feature type="binding site" evidence="6">
    <location>
        <position position="369"/>
    </location>
    <ligand>
        <name>Mg(2+)</name>
        <dbReference type="ChEBI" id="CHEBI:18420"/>
    </ligand>
</feature>
<evidence type="ECO:0000256" key="3">
    <source>
        <dbReference type="ARBA" id="ARBA00022741"/>
    </source>
</evidence>
<organism evidence="12 13">
    <name type="scientific">Candidatus Omnitrophus magneticus</name>
    <dbReference type="NCBI Taxonomy" id="1609969"/>
    <lineage>
        <taxon>Bacteria</taxon>
        <taxon>Pseudomonadati</taxon>
        <taxon>Candidatus Omnitrophota</taxon>
        <taxon>Candidatus Omnitrophus</taxon>
    </lineage>
</organism>
<feature type="binding site" evidence="6">
    <location>
        <position position="399"/>
    </location>
    <ligand>
        <name>Mg(2+)</name>
        <dbReference type="ChEBI" id="CHEBI:18420"/>
    </ligand>
</feature>
<dbReference type="Gene3D" id="3.30.870.10">
    <property type="entry name" value="Endonuclease Chain A"/>
    <property type="match status" value="2"/>
</dbReference>
<keyword evidence="3 6" id="KW-0547">Nucleotide-binding</keyword>
<dbReference type="InterPro" id="IPR036832">
    <property type="entry name" value="PPK_N_dom_sf"/>
</dbReference>
<dbReference type="InterPro" id="IPR003414">
    <property type="entry name" value="PP_kinase"/>
</dbReference>
<feature type="binding site" evidence="6">
    <location>
        <position position="462"/>
    </location>
    <ligand>
        <name>ATP</name>
        <dbReference type="ChEBI" id="CHEBI:30616"/>
    </ligand>
</feature>
<feature type="binding site" evidence="6">
    <location>
        <position position="586"/>
    </location>
    <ligand>
        <name>ATP</name>
        <dbReference type="ChEBI" id="CHEBI:30616"/>
    </ligand>
</feature>
<evidence type="ECO:0000256" key="2">
    <source>
        <dbReference type="ARBA" id="ARBA00022679"/>
    </source>
</evidence>
<dbReference type="InterPro" id="IPR025198">
    <property type="entry name" value="PPK_N_dom"/>
</dbReference>
<dbReference type="HAMAP" id="MF_00347">
    <property type="entry name" value="Polyphosphate_kinase"/>
    <property type="match status" value="1"/>
</dbReference>
<feature type="binding site" evidence="6">
    <location>
        <position position="558"/>
    </location>
    <ligand>
        <name>ATP</name>
        <dbReference type="ChEBI" id="CHEBI:30616"/>
    </ligand>
</feature>
<feature type="domain" description="Polyphosphate kinase N-terminal" evidence="9">
    <location>
        <begin position="12"/>
        <end position="116"/>
    </location>
</feature>
<sequence length="676" mass="78657">MNNPKDPKETLIHRDLSWLSFNERVLKEAFDTSNPLFERVKFLSIVANNLDEFFMVRVSGLKRLIAAGYNHKDAFGYYPTELFSEIQYRINIQIQELYNGYKENINNALKKNNIFILKPEQLNSEQTKAIKKYFEETLFPIVTPMAVDSGHPFPALHSKTIAFALQLSRNNEFYSALCLIPKSVPRLFKLPSDKQESCFIFIEEILRFHLKSFFRGYQIIDSFLFRLLRDSEISIEEEYAPDLLKAMEIEIGKRPKAKVISLQVEKSKHSRLLEFLYTNLDFPKDDIIFIDDSLDLSSLSELTFKAIRPELMFSSYTPAKTEYQNIFDKIKEGDFLLHVPYQSFSPTVDLIQTAAKDNDVLAIKMTLYRTNEDSAIIKALVEAAKNKKQVTVVVELKARFDEERNIEWTKSLELAGCHVIYGISGIKIHSKIALIVRQEEGRIVRYAHMATGNYNEKTARIYTDIGYFTRIDDFAMDISDIFNVITGYSQPARWKKIVASPNDMRKYFFDLIDKEIQFQKKSNNGFVFAKMNSLEDPEIINKLYEASNSGVKIKLIVRGICCLIPGVEGMSENIEIKSIVGRFLEHSRVFIFNHNGSPRTFLSSADWMRRNFDSRIELLFEVTRQDLNEHLRFILDECWKDTAKTRILTSSREYIHCLPNEKMFNAQENFIKYYAK</sequence>
<dbReference type="CDD" id="cd09165">
    <property type="entry name" value="PLDc_PaPPK1_C1_like"/>
    <property type="match status" value="1"/>
</dbReference>
<dbReference type="InterPro" id="IPR025200">
    <property type="entry name" value="PPK_C_dom2"/>
</dbReference>